<dbReference type="PANTHER" id="PTHR33653:SF1">
    <property type="entry name" value="RIBONUCLEASE VAPC2"/>
    <property type="match status" value="1"/>
</dbReference>
<dbReference type="OrthoDB" id="532510at2"/>
<evidence type="ECO:0000256" key="5">
    <source>
        <dbReference type="ARBA" id="ARBA00022801"/>
    </source>
</evidence>
<gene>
    <name evidence="9" type="ORF">Thi970DRAFT_01488</name>
</gene>
<dbReference type="AlphaFoldDB" id="H8Z0I7"/>
<dbReference type="eggNOG" id="COG1487">
    <property type="taxonomic scope" value="Bacteria"/>
</dbReference>
<dbReference type="GO" id="GO:0004518">
    <property type="term" value="F:nuclease activity"/>
    <property type="evidence" value="ECO:0007669"/>
    <property type="project" value="UniProtKB-KW"/>
</dbReference>
<keyword evidence="3" id="KW-0540">Nuclease</keyword>
<keyword evidence="6" id="KW-0460">Magnesium</keyword>
<evidence type="ECO:0000313" key="10">
    <source>
        <dbReference type="Proteomes" id="UP000002964"/>
    </source>
</evidence>
<dbReference type="EMBL" id="JH603169">
    <property type="protein sequence ID" value="EIC21288.1"/>
    <property type="molecule type" value="Genomic_DNA"/>
</dbReference>
<evidence type="ECO:0000256" key="6">
    <source>
        <dbReference type="ARBA" id="ARBA00022842"/>
    </source>
</evidence>
<dbReference type="GO" id="GO:0016787">
    <property type="term" value="F:hydrolase activity"/>
    <property type="evidence" value="ECO:0007669"/>
    <property type="project" value="UniProtKB-KW"/>
</dbReference>
<name>H8Z0I7_9GAMM</name>
<keyword evidence="5" id="KW-0378">Hydrolase</keyword>
<comment type="cofactor">
    <cofactor evidence="1">
        <name>Mg(2+)</name>
        <dbReference type="ChEBI" id="CHEBI:18420"/>
    </cofactor>
</comment>
<sequence length="123" mass="13662">MAPVKALFDTNILIDYLNGVVAARDEIAHYDDPMISLITWMEVMVGTSAEHAIPVRAFLRRFECIGIGSDIAERVISIRQARRLKLPDAIIHATATEQSALLVTRNTKDFPDGEPGIRVPYSL</sequence>
<reference evidence="9 10" key="2">
    <citation type="submission" date="2011-11" db="EMBL/GenBank/DDBJ databases">
        <authorList>
            <consortium name="US DOE Joint Genome Institute"/>
            <person name="Lucas S."/>
            <person name="Han J."/>
            <person name="Lapidus A."/>
            <person name="Cheng J.-F."/>
            <person name="Goodwin L."/>
            <person name="Pitluck S."/>
            <person name="Peters L."/>
            <person name="Ovchinnikova G."/>
            <person name="Zhang X."/>
            <person name="Detter J.C."/>
            <person name="Han C."/>
            <person name="Tapia R."/>
            <person name="Land M."/>
            <person name="Hauser L."/>
            <person name="Kyrpides N."/>
            <person name="Ivanova N."/>
            <person name="Pagani I."/>
            <person name="Vogl K."/>
            <person name="Liu Z."/>
            <person name="Overmann J."/>
            <person name="Frigaard N.-U."/>
            <person name="Bryant D."/>
            <person name="Woyke T."/>
        </authorList>
    </citation>
    <scope>NUCLEOTIDE SEQUENCE [LARGE SCALE GENOMIC DNA]</scope>
    <source>
        <strain evidence="9 10">970</strain>
    </source>
</reference>
<reference evidence="10" key="1">
    <citation type="submission" date="2011-06" db="EMBL/GenBank/DDBJ databases">
        <authorList>
            <consortium name="US DOE Joint Genome Institute (JGI-PGF)"/>
            <person name="Lucas S."/>
            <person name="Han J."/>
            <person name="Lapidus A."/>
            <person name="Cheng J.-F."/>
            <person name="Goodwin L."/>
            <person name="Pitluck S."/>
            <person name="Peters L."/>
            <person name="Land M.L."/>
            <person name="Hauser L."/>
            <person name="Vogl K."/>
            <person name="Liu Z."/>
            <person name="Overmann J."/>
            <person name="Frigaard N.-U."/>
            <person name="Bryant D.A."/>
            <person name="Woyke T.J."/>
        </authorList>
    </citation>
    <scope>NUCLEOTIDE SEQUENCE [LARGE SCALE GENOMIC DNA]</scope>
    <source>
        <strain evidence="10">970</strain>
    </source>
</reference>
<dbReference type="PANTHER" id="PTHR33653">
    <property type="entry name" value="RIBONUCLEASE VAPC2"/>
    <property type="match status" value="1"/>
</dbReference>
<dbReference type="STRING" id="631362.Thi970DRAFT_01488"/>
<evidence type="ECO:0000259" key="8">
    <source>
        <dbReference type="Pfam" id="PF01850"/>
    </source>
</evidence>
<dbReference type="Pfam" id="PF01850">
    <property type="entry name" value="PIN"/>
    <property type="match status" value="1"/>
</dbReference>
<dbReference type="SUPFAM" id="SSF88723">
    <property type="entry name" value="PIN domain-like"/>
    <property type="match status" value="1"/>
</dbReference>
<keyword evidence="10" id="KW-1185">Reference proteome</keyword>
<dbReference type="HOGENOM" id="CLU_118482_0_2_6"/>
<dbReference type="InterPro" id="IPR002716">
    <property type="entry name" value="PIN_dom"/>
</dbReference>
<evidence type="ECO:0000256" key="7">
    <source>
        <dbReference type="ARBA" id="ARBA00038093"/>
    </source>
</evidence>
<evidence type="ECO:0000256" key="2">
    <source>
        <dbReference type="ARBA" id="ARBA00022649"/>
    </source>
</evidence>
<keyword evidence="4" id="KW-0479">Metal-binding</keyword>
<dbReference type="RefSeq" id="WP_009147874.1">
    <property type="nucleotide sequence ID" value="NZ_CP121471.1"/>
</dbReference>
<dbReference type="Proteomes" id="UP000002964">
    <property type="component" value="Unassembled WGS sequence"/>
</dbReference>
<dbReference type="InterPro" id="IPR029060">
    <property type="entry name" value="PIN-like_dom_sf"/>
</dbReference>
<feature type="domain" description="PIN" evidence="8">
    <location>
        <begin position="7"/>
        <end position="108"/>
    </location>
</feature>
<dbReference type="Gene3D" id="3.40.50.1010">
    <property type="entry name" value="5'-nuclease"/>
    <property type="match status" value="1"/>
</dbReference>
<evidence type="ECO:0000256" key="1">
    <source>
        <dbReference type="ARBA" id="ARBA00001946"/>
    </source>
</evidence>
<accession>H8Z0I7</accession>
<dbReference type="InterPro" id="IPR050556">
    <property type="entry name" value="Type_II_TA_system_RNase"/>
</dbReference>
<evidence type="ECO:0000313" key="9">
    <source>
        <dbReference type="EMBL" id="EIC21288.1"/>
    </source>
</evidence>
<evidence type="ECO:0000256" key="3">
    <source>
        <dbReference type="ARBA" id="ARBA00022722"/>
    </source>
</evidence>
<evidence type="ECO:0000256" key="4">
    <source>
        <dbReference type="ARBA" id="ARBA00022723"/>
    </source>
</evidence>
<keyword evidence="2" id="KW-1277">Toxin-antitoxin system</keyword>
<organism evidence="9 10">
    <name type="scientific">Thiorhodovibrio frisius</name>
    <dbReference type="NCBI Taxonomy" id="631362"/>
    <lineage>
        <taxon>Bacteria</taxon>
        <taxon>Pseudomonadati</taxon>
        <taxon>Pseudomonadota</taxon>
        <taxon>Gammaproteobacteria</taxon>
        <taxon>Chromatiales</taxon>
        <taxon>Chromatiaceae</taxon>
        <taxon>Thiorhodovibrio</taxon>
    </lineage>
</organism>
<protein>
    <submittedName>
        <fullName evidence="9">Putative nucleic acid-binding protein</fullName>
    </submittedName>
</protein>
<dbReference type="CDD" id="cd18737">
    <property type="entry name" value="PIN_VapC4-5_FitB-like"/>
    <property type="match status" value="1"/>
</dbReference>
<dbReference type="GO" id="GO:0046872">
    <property type="term" value="F:metal ion binding"/>
    <property type="evidence" value="ECO:0007669"/>
    <property type="project" value="UniProtKB-KW"/>
</dbReference>
<comment type="similarity">
    <text evidence="7">Belongs to the PINc/VapC protein family.</text>
</comment>
<proteinExistence type="inferred from homology"/>